<name>A0ABR1F1M3_9ASCO</name>
<accession>A0ABR1F1M3</accession>
<proteinExistence type="predicted"/>
<evidence type="ECO:0008006" key="3">
    <source>
        <dbReference type="Google" id="ProtNLM"/>
    </source>
</evidence>
<evidence type="ECO:0000313" key="1">
    <source>
        <dbReference type="EMBL" id="KAK7203712.1"/>
    </source>
</evidence>
<comment type="caution">
    <text evidence="1">The sequence shown here is derived from an EMBL/GenBank/DDBJ whole genome shotgun (WGS) entry which is preliminary data.</text>
</comment>
<reference evidence="1 2" key="1">
    <citation type="submission" date="2024-03" db="EMBL/GenBank/DDBJ databases">
        <title>Genome-scale model development and genomic sequencing of the oleaginous clade Lipomyces.</title>
        <authorList>
            <consortium name="Lawrence Berkeley National Laboratory"/>
            <person name="Czajka J.J."/>
            <person name="Han Y."/>
            <person name="Kim J."/>
            <person name="Mondo S.J."/>
            <person name="Hofstad B.A."/>
            <person name="Robles A."/>
            <person name="Haridas S."/>
            <person name="Riley R."/>
            <person name="LaButti K."/>
            <person name="Pangilinan J."/>
            <person name="Andreopoulos W."/>
            <person name="Lipzen A."/>
            <person name="Yan J."/>
            <person name="Wang M."/>
            <person name="Ng V."/>
            <person name="Grigoriev I.V."/>
            <person name="Spatafora J.W."/>
            <person name="Magnuson J.K."/>
            <person name="Baker S.E."/>
            <person name="Pomraning K.R."/>
        </authorList>
    </citation>
    <scope>NUCLEOTIDE SEQUENCE [LARGE SCALE GENOMIC DNA]</scope>
    <source>
        <strain evidence="1 2">Phaff 52-87</strain>
    </source>
</reference>
<sequence length="450" mass="51969">MKDDTLRSLPVEIWLHDILPCFTYPSILDLRLVCRFLDEIVRDYVERNPTAYSTLDFRAVKQKYVTLNSVYRSIARSRGKVNAIVFEHQRSIFDRRMSHIDENIASLLFHTRAYEVVSPAFTNSINDISLRLSEPVTTPELCGVSWLTHQKVPSMDNITDLAMDSSFRRVAIDAARSPAARICALNVLRSLRSFKLPMYEFVSLTDILMHPVFVPHFAFDRLEELHFTWTVQDALDGYVVREWTRRTHINRALLEIASPLFPNLRVFKVGYSDDKHMLTVRKHRIVIPQPMIEIRFLIRMMDWMPKIEHFWCVGLSLIRFFDYPQLGLPNPGYEADYMNDGVGITEPFDYSFKLPHTLEDLNLTGCMVMSGIGAEYDPYATTAETTPAKEKAEYTQQIVIVDENVCVRDGRPQVLDWAIIRRVSKSGMDDALARVDFKLELSKVQTMSGI</sequence>
<gene>
    <name evidence="1" type="ORF">BZA70DRAFT_281900</name>
</gene>
<dbReference type="EMBL" id="JBBJBU010000010">
    <property type="protein sequence ID" value="KAK7203712.1"/>
    <property type="molecule type" value="Genomic_DNA"/>
</dbReference>
<dbReference type="RefSeq" id="XP_064766745.1">
    <property type="nucleotide sequence ID" value="XM_064913182.1"/>
</dbReference>
<evidence type="ECO:0000313" key="2">
    <source>
        <dbReference type="Proteomes" id="UP001498771"/>
    </source>
</evidence>
<organism evidence="1 2">
    <name type="scientific">Myxozyma melibiosi</name>
    <dbReference type="NCBI Taxonomy" id="54550"/>
    <lineage>
        <taxon>Eukaryota</taxon>
        <taxon>Fungi</taxon>
        <taxon>Dikarya</taxon>
        <taxon>Ascomycota</taxon>
        <taxon>Saccharomycotina</taxon>
        <taxon>Lipomycetes</taxon>
        <taxon>Lipomycetales</taxon>
        <taxon>Lipomycetaceae</taxon>
        <taxon>Myxozyma</taxon>
    </lineage>
</organism>
<dbReference type="GeneID" id="90038694"/>
<keyword evidence="2" id="KW-1185">Reference proteome</keyword>
<protein>
    <recommendedName>
        <fullName evidence="3">F-box domain-containing protein</fullName>
    </recommendedName>
</protein>
<dbReference type="Proteomes" id="UP001498771">
    <property type="component" value="Unassembled WGS sequence"/>
</dbReference>